<protein>
    <recommendedName>
        <fullName evidence="2">HPP transmembrane region domain-containing protein</fullName>
    </recommendedName>
</protein>
<keyword evidence="1" id="KW-0812">Transmembrane</keyword>
<keyword evidence="1" id="KW-1133">Transmembrane helix</keyword>
<evidence type="ECO:0000313" key="4">
    <source>
        <dbReference type="Proteomes" id="UP000886595"/>
    </source>
</evidence>
<dbReference type="PANTHER" id="PTHR33741">
    <property type="entry name" value="TRANSMEMBRANE PROTEIN DDB_G0269096-RELATED"/>
    <property type="match status" value="1"/>
</dbReference>
<feature type="transmembrane region" description="Helical" evidence="1">
    <location>
        <begin position="98"/>
        <end position="121"/>
    </location>
</feature>
<organism evidence="3 4">
    <name type="scientific">Brassica carinata</name>
    <name type="common">Ethiopian mustard</name>
    <name type="synonym">Abyssinian cabbage</name>
    <dbReference type="NCBI Taxonomy" id="52824"/>
    <lineage>
        <taxon>Eukaryota</taxon>
        <taxon>Viridiplantae</taxon>
        <taxon>Streptophyta</taxon>
        <taxon>Embryophyta</taxon>
        <taxon>Tracheophyta</taxon>
        <taxon>Spermatophyta</taxon>
        <taxon>Magnoliopsida</taxon>
        <taxon>eudicotyledons</taxon>
        <taxon>Gunneridae</taxon>
        <taxon>Pentapetalae</taxon>
        <taxon>rosids</taxon>
        <taxon>malvids</taxon>
        <taxon>Brassicales</taxon>
        <taxon>Brassicaceae</taxon>
        <taxon>Brassiceae</taxon>
        <taxon>Brassica</taxon>
    </lineage>
</organism>
<gene>
    <name evidence="3" type="ORF">Bca52824_091131</name>
</gene>
<feature type="transmembrane region" description="Helical" evidence="1">
    <location>
        <begin position="133"/>
        <end position="153"/>
    </location>
</feature>
<reference evidence="3 4" key="1">
    <citation type="submission" date="2020-02" db="EMBL/GenBank/DDBJ databases">
        <authorList>
            <person name="Ma Q."/>
            <person name="Huang Y."/>
            <person name="Song X."/>
            <person name="Pei D."/>
        </authorList>
    </citation>
    <scope>NUCLEOTIDE SEQUENCE [LARGE SCALE GENOMIC DNA]</scope>
    <source>
        <strain evidence="3">Sxm20200214</strain>
        <tissue evidence="3">Leaf</tissue>
    </source>
</reference>
<feature type="transmembrane region" description="Helical" evidence="1">
    <location>
        <begin position="247"/>
        <end position="264"/>
    </location>
</feature>
<sequence length="340" mass="36471">MAMVPVTPLPPPASLRILRRNTTTATTLRSPPMVAAVMSQHFLGFPTYNKCFEFKSLSQMMNPAFLSRRRRVSTVVSSAGNLTAPSSWESWKPDKKAVATPLLLSDVIWPAAGAFAAMAILGRMDQMLSPKGISMSVAPLGAVSAILFTTPSAPAARKYNMFLAQIGCAAIGVVAFSVFGPGWLARSVALAVSIAFMVIARANHPPAASLPLMFIDGAKFHHLNFWYTLFPGAAACVILCLLKYNMFLAQIGCAAIGVVAFSVFGPGWLARSVALAVSIAFMVIARANHPPAASLPLMFIDGAKFHHLNFWYTLFPGAAACVILCLLQSIVSYMKDNIKF</sequence>
<feature type="domain" description="HPP transmembrane region" evidence="2">
    <location>
        <begin position="244"/>
        <end position="335"/>
    </location>
</feature>
<dbReference type="Proteomes" id="UP000886595">
    <property type="component" value="Unassembled WGS sequence"/>
</dbReference>
<evidence type="ECO:0000256" key="1">
    <source>
        <dbReference type="SAM" id="Phobius"/>
    </source>
</evidence>
<evidence type="ECO:0000313" key="3">
    <source>
        <dbReference type="EMBL" id="KAG2240011.1"/>
    </source>
</evidence>
<evidence type="ECO:0000259" key="2">
    <source>
        <dbReference type="Pfam" id="PF04982"/>
    </source>
</evidence>
<name>A0A8X7NVE2_BRACI</name>
<feature type="domain" description="HPP transmembrane region" evidence="2">
    <location>
        <begin position="104"/>
        <end position="241"/>
    </location>
</feature>
<keyword evidence="1" id="KW-0472">Membrane</keyword>
<feature type="transmembrane region" description="Helical" evidence="1">
    <location>
        <begin position="310"/>
        <end position="331"/>
    </location>
</feature>
<dbReference type="Pfam" id="PF04982">
    <property type="entry name" value="TM_HPP"/>
    <property type="match status" value="2"/>
</dbReference>
<feature type="transmembrane region" description="Helical" evidence="1">
    <location>
        <begin position="159"/>
        <end position="180"/>
    </location>
</feature>
<dbReference type="AlphaFoldDB" id="A0A8X7NVE2"/>
<dbReference type="PANTHER" id="PTHR33741:SF1">
    <property type="entry name" value="HPP FAMILY PROTEIN, EXPRESSED"/>
    <property type="match status" value="1"/>
</dbReference>
<accession>A0A8X7NVE2</accession>
<proteinExistence type="predicted"/>
<dbReference type="OrthoDB" id="2016548at2759"/>
<dbReference type="EMBL" id="JAAMPC010001587">
    <property type="protein sequence ID" value="KAG2240011.1"/>
    <property type="molecule type" value="Genomic_DNA"/>
</dbReference>
<dbReference type="InterPro" id="IPR058581">
    <property type="entry name" value="TM_HPP"/>
</dbReference>
<dbReference type="InterPro" id="IPR007065">
    <property type="entry name" value="HPP"/>
</dbReference>
<feature type="transmembrane region" description="Helical" evidence="1">
    <location>
        <begin position="224"/>
        <end position="242"/>
    </location>
</feature>
<keyword evidence="4" id="KW-1185">Reference proteome</keyword>
<comment type="caution">
    <text evidence="3">The sequence shown here is derived from an EMBL/GenBank/DDBJ whole genome shotgun (WGS) entry which is preliminary data.</text>
</comment>